<evidence type="ECO:0000313" key="5">
    <source>
        <dbReference type="WBParaSite" id="NBR_0001762501-mRNA-1"/>
    </source>
</evidence>
<proteinExistence type="predicted"/>
<dbReference type="InterPro" id="IPR048738">
    <property type="entry name" value="CEP104_Znf"/>
</dbReference>
<reference evidence="3 4" key="2">
    <citation type="submission" date="2018-11" db="EMBL/GenBank/DDBJ databases">
        <authorList>
            <consortium name="Pathogen Informatics"/>
        </authorList>
    </citation>
    <scope>NUCLEOTIDE SEQUENCE [LARGE SCALE GENOMIC DNA]</scope>
</reference>
<feature type="region of interest" description="Disordered" evidence="1">
    <location>
        <begin position="152"/>
        <end position="190"/>
    </location>
</feature>
<dbReference type="WBParaSite" id="NBR_0001762501-mRNA-1">
    <property type="protein sequence ID" value="NBR_0001762501-mRNA-1"/>
    <property type="gene ID" value="NBR_0001762501"/>
</dbReference>
<dbReference type="AlphaFoldDB" id="A0A0N4YKP1"/>
<evidence type="ECO:0000256" key="1">
    <source>
        <dbReference type="SAM" id="MobiDB-lite"/>
    </source>
</evidence>
<evidence type="ECO:0000259" key="2">
    <source>
        <dbReference type="Pfam" id="PF21039"/>
    </source>
</evidence>
<name>A0A0N4YKP1_NIPBR</name>
<evidence type="ECO:0000313" key="3">
    <source>
        <dbReference type="EMBL" id="VDL81283.1"/>
    </source>
</evidence>
<feature type="domain" description="Centrosomal protein CEP104 Zn finger" evidence="2">
    <location>
        <begin position="191"/>
        <end position="301"/>
    </location>
</feature>
<protein>
    <submittedName>
        <fullName evidence="5">TRAF-type domain-containing protein</fullName>
    </submittedName>
</protein>
<accession>A0A0N4YKP1</accession>
<dbReference type="STRING" id="27835.A0A0N4YKP1"/>
<dbReference type="GO" id="GO:0005929">
    <property type="term" value="C:cilium"/>
    <property type="evidence" value="ECO:0007669"/>
    <property type="project" value="TreeGrafter"/>
</dbReference>
<gene>
    <name evidence="3" type="ORF">NBR_LOCUS17626</name>
</gene>
<dbReference type="PANTHER" id="PTHR13371">
    <property type="entry name" value="GLYCINE-, GLUTAMATE-, THIENYLCYCLOHEXYLPIPERIDINE-BINDING PROTEIN"/>
    <property type="match status" value="1"/>
</dbReference>
<evidence type="ECO:0000313" key="4">
    <source>
        <dbReference type="Proteomes" id="UP000271162"/>
    </source>
</evidence>
<dbReference type="InterPro" id="IPR052607">
    <property type="entry name" value="CEP104-like"/>
</dbReference>
<feature type="region of interest" description="Disordered" evidence="1">
    <location>
        <begin position="307"/>
        <end position="330"/>
    </location>
</feature>
<dbReference type="Pfam" id="PF21039">
    <property type="entry name" value="CEP104_ZnF"/>
    <property type="match status" value="1"/>
</dbReference>
<keyword evidence="4" id="KW-1185">Reference proteome</keyword>
<dbReference type="Proteomes" id="UP000271162">
    <property type="component" value="Unassembled WGS sequence"/>
</dbReference>
<feature type="compositionally biased region" description="Polar residues" evidence="1">
    <location>
        <begin position="321"/>
        <end position="330"/>
    </location>
</feature>
<dbReference type="PANTHER" id="PTHR13371:SF0">
    <property type="entry name" value="CENTROSOMAL PROTEIN OF 104 KDA"/>
    <property type="match status" value="1"/>
</dbReference>
<organism evidence="5">
    <name type="scientific">Nippostrongylus brasiliensis</name>
    <name type="common">Rat hookworm</name>
    <dbReference type="NCBI Taxonomy" id="27835"/>
    <lineage>
        <taxon>Eukaryota</taxon>
        <taxon>Metazoa</taxon>
        <taxon>Ecdysozoa</taxon>
        <taxon>Nematoda</taxon>
        <taxon>Chromadorea</taxon>
        <taxon>Rhabditida</taxon>
        <taxon>Rhabditina</taxon>
        <taxon>Rhabditomorpha</taxon>
        <taxon>Strongyloidea</taxon>
        <taxon>Heligmosomidae</taxon>
        <taxon>Nippostrongylus</taxon>
    </lineage>
</organism>
<feature type="compositionally biased region" description="Basic and acidic residues" evidence="1">
    <location>
        <begin position="307"/>
        <end position="320"/>
    </location>
</feature>
<feature type="compositionally biased region" description="Low complexity" evidence="1">
    <location>
        <begin position="152"/>
        <end position="174"/>
    </location>
</feature>
<sequence length="330" mass="36873">MAPAVAKDLGRIILLRASDNDRRSAGETLSVVNEILEQDVKVAKAFLTRFLRSTVRGGQRGQATIIQNATESLGTPNAEVGLTEQAVTQYGLNCLRNADPEVRTIGKKLILDVYASGKRDVVFKLVSDEERMNRHPLLSSILDEMLLLNTTQQTRGASSTSQQSSSSKRPSTKSVRISNDLPKRNGDAQSSCQYCNTTIESADHGTLEKHWQNSCPLFTKCNDCNQVIMVSSLATHRRSECRSRNNYRTCPRCGESVERSMFHRHVGRKDCRPTASYAAKCPLCAAHISPDNDEQWRRHLTVQCKENPRRRTSYEAKRNTSEPLSRGSSM</sequence>
<dbReference type="EMBL" id="UYSL01022877">
    <property type="protein sequence ID" value="VDL81283.1"/>
    <property type="molecule type" value="Genomic_DNA"/>
</dbReference>
<reference evidence="5" key="1">
    <citation type="submission" date="2017-02" db="UniProtKB">
        <authorList>
            <consortium name="WormBaseParasite"/>
        </authorList>
    </citation>
    <scope>IDENTIFICATION</scope>
</reference>